<dbReference type="Gene3D" id="1.10.10.60">
    <property type="entry name" value="Homeodomain-like"/>
    <property type="match status" value="2"/>
</dbReference>
<feature type="domain" description="HTH araC/xylS-type" evidence="4">
    <location>
        <begin position="22"/>
        <end position="120"/>
    </location>
</feature>
<protein>
    <submittedName>
        <fullName evidence="5">HTH-type transcriptional regulator YesS</fullName>
    </submittedName>
</protein>
<evidence type="ECO:0000259" key="4">
    <source>
        <dbReference type="PROSITE" id="PS01124"/>
    </source>
</evidence>
<dbReference type="SUPFAM" id="SSF46689">
    <property type="entry name" value="Homeodomain-like"/>
    <property type="match status" value="2"/>
</dbReference>
<evidence type="ECO:0000256" key="1">
    <source>
        <dbReference type="ARBA" id="ARBA00023015"/>
    </source>
</evidence>
<gene>
    <name evidence="5" type="primary">yesS_3</name>
    <name evidence="5" type="ORF">SDC9_119065</name>
</gene>
<dbReference type="Pfam" id="PF12833">
    <property type="entry name" value="HTH_18"/>
    <property type="match status" value="1"/>
</dbReference>
<dbReference type="InterPro" id="IPR018060">
    <property type="entry name" value="HTH_AraC"/>
</dbReference>
<dbReference type="GO" id="GO:0043565">
    <property type="term" value="F:sequence-specific DNA binding"/>
    <property type="evidence" value="ECO:0007669"/>
    <property type="project" value="InterPro"/>
</dbReference>
<dbReference type="PANTHER" id="PTHR46796">
    <property type="entry name" value="HTH-TYPE TRANSCRIPTIONAL ACTIVATOR RHAS-RELATED"/>
    <property type="match status" value="1"/>
</dbReference>
<reference evidence="5" key="1">
    <citation type="submission" date="2019-08" db="EMBL/GenBank/DDBJ databases">
        <authorList>
            <person name="Kucharzyk K."/>
            <person name="Murdoch R.W."/>
            <person name="Higgins S."/>
            <person name="Loffler F."/>
        </authorList>
    </citation>
    <scope>NUCLEOTIDE SEQUENCE</scope>
</reference>
<proteinExistence type="predicted"/>
<dbReference type="SMART" id="SM00342">
    <property type="entry name" value="HTH_ARAC"/>
    <property type="match status" value="1"/>
</dbReference>
<dbReference type="GO" id="GO:0003700">
    <property type="term" value="F:DNA-binding transcription factor activity"/>
    <property type="evidence" value="ECO:0007669"/>
    <property type="project" value="InterPro"/>
</dbReference>
<name>A0A645C353_9ZZZZ</name>
<keyword evidence="2" id="KW-0238">DNA-binding</keyword>
<dbReference type="PROSITE" id="PS01124">
    <property type="entry name" value="HTH_ARAC_FAMILY_2"/>
    <property type="match status" value="1"/>
</dbReference>
<sequence length="129" mass="14656">MAATISDQHLITREFLADAVILKVQEWMEANCARPITIAQMGQEIGMAERPLKRRFTLATGLSPIAYLQKLRVDKAKKLLLATDKSTKVIAYEVGYENVSFIVRVFKTHIGQTPHLWRQYGQTKQAPRS</sequence>
<dbReference type="EMBL" id="VSSQ01024526">
    <property type="protein sequence ID" value="MPM72092.1"/>
    <property type="molecule type" value="Genomic_DNA"/>
</dbReference>
<evidence type="ECO:0000313" key="5">
    <source>
        <dbReference type="EMBL" id="MPM72092.1"/>
    </source>
</evidence>
<accession>A0A645C353</accession>
<keyword evidence="1" id="KW-0805">Transcription regulation</keyword>
<dbReference type="InterPro" id="IPR050204">
    <property type="entry name" value="AraC_XylS_family_regulators"/>
</dbReference>
<dbReference type="AlphaFoldDB" id="A0A645C353"/>
<evidence type="ECO:0000256" key="3">
    <source>
        <dbReference type="ARBA" id="ARBA00023163"/>
    </source>
</evidence>
<dbReference type="InterPro" id="IPR009057">
    <property type="entry name" value="Homeodomain-like_sf"/>
</dbReference>
<organism evidence="5">
    <name type="scientific">bioreactor metagenome</name>
    <dbReference type="NCBI Taxonomy" id="1076179"/>
    <lineage>
        <taxon>unclassified sequences</taxon>
        <taxon>metagenomes</taxon>
        <taxon>ecological metagenomes</taxon>
    </lineage>
</organism>
<comment type="caution">
    <text evidence="5">The sequence shown here is derived from an EMBL/GenBank/DDBJ whole genome shotgun (WGS) entry which is preliminary data.</text>
</comment>
<keyword evidence="3" id="KW-0804">Transcription</keyword>
<evidence type="ECO:0000256" key="2">
    <source>
        <dbReference type="ARBA" id="ARBA00023125"/>
    </source>
</evidence>